<dbReference type="EMBL" id="CAUYUJ010008617">
    <property type="protein sequence ID" value="CAK0824470.1"/>
    <property type="molecule type" value="Genomic_DNA"/>
</dbReference>
<evidence type="ECO:0000256" key="1">
    <source>
        <dbReference type="SAM" id="MobiDB-lite"/>
    </source>
</evidence>
<feature type="compositionally biased region" description="Basic residues" evidence="1">
    <location>
        <begin position="35"/>
        <end position="51"/>
    </location>
</feature>
<protein>
    <submittedName>
        <fullName evidence="2">Uncharacterized protein</fullName>
    </submittedName>
</protein>
<proteinExistence type="predicted"/>
<gene>
    <name evidence="2" type="ORF">PCOR1329_LOCUS24867</name>
</gene>
<organism evidence="2 3">
    <name type="scientific">Prorocentrum cordatum</name>
    <dbReference type="NCBI Taxonomy" id="2364126"/>
    <lineage>
        <taxon>Eukaryota</taxon>
        <taxon>Sar</taxon>
        <taxon>Alveolata</taxon>
        <taxon>Dinophyceae</taxon>
        <taxon>Prorocentrales</taxon>
        <taxon>Prorocentraceae</taxon>
        <taxon>Prorocentrum</taxon>
    </lineage>
</organism>
<evidence type="ECO:0000313" key="2">
    <source>
        <dbReference type="EMBL" id="CAK0824470.1"/>
    </source>
</evidence>
<sequence length="176" mass="18811">MRGCCETASHALGNAQGCRMCCELLVTTGASGGRPKARSRAARATTRRRQRWAAPQEEEEEEEEEKTSGAQSGGEMTSTNPGATRCPPGAAARNEQVTTYGQAAETLTGFGGGRDACAERRASVPRIPGKNTPPNRASRSKSTVLLDKCNMQHSNTQGNSRTLSPTPRKLQLRPPQ</sequence>
<name>A0ABN9RYH4_9DINO</name>
<comment type="caution">
    <text evidence="2">The sequence shown here is derived from an EMBL/GenBank/DDBJ whole genome shotgun (WGS) entry which is preliminary data.</text>
</comment>
<dbReference type="Proteomes" id="UP001189429">
    <property type="component" value="Unassembled WGS sequence"/>
</dbReference>
<feature type="compositionally biased region" description="Polar residues" evidence="1">
    <location>
        <begin position="132"/>
        <end position="143"/>
    </location>
</feature>
<keyword evidence="3" id="KW-1185">Reference proteome</keyword>
<evidence type="ECO:0000313" key="3">
    <source>
        <dbReference type="Proteomes" id="UP001189429"/>
    </source>
</evidence>
<accession>A0ABN9RYH4</accession>
<feature type="region of interest" description="Disordered" evidence="1">
    <location>
        <begin position="30"/>
        <end position="176"/>
    </location>
</feature>
<feature type="compositionally biased region" description="Acidic residues" evidence="1">
    <location>
        <begin position="56"/>
        <end position="65"/>
    </location>
</feature>
<feature type="compositionally biased region" description="Polar residues" evidence="1">
    <location>
        <begin position="151"/>
        <end position="165"/>
    </location>
</feature>
<reference evidence="2" key="1">
    <citation type="submission" date="2023-10" db="EMBL/GenBank/DDBJ databases">
        <authorList>
            <person name="Chen Y."/>
            <person name="Shah S."/>
            <person name="Dougan E. K."/>
            <person name="Thang M."/>
            <person name="Chan C."/>
        </authorList>
    </citation>
    <scope>NUCLEOTIDE SEQUENCE [LARGE SCALE GENOMIC DNA]</scope>
</reference>
<feature type="compositionally biased region" description="Polar residues" evidence="1">
    <location>
        <begin position="68"/>
        <end position="82"/>
    </location>
</feature>